<evidence type="ECO:0000256" key="13">
    <source>
        <dbReference type="ARBA" id="ARBA00025862"/>
    </source>
</evidence>
<dbReference type="GO" id="GO:0005743">
    <property type="term" value="C:mitochondrial inner membrane"/>
    <property type="evidence" value="ECO:0007669"/>
    <property type="project" value="UniProtKB-SubCell"/>
</dbReference>
<comment type="subcellular location">
    <subcellularLocation>
        <location evidence="1 14">Mitochondrion inner membrane</location>
        <topology evidence="1 14">Peripheral membrane protein</topology>
        <orientation evidence="1 14">Intermembrane side</orientation>
    </subcellularLocation>
</comment>
<dbReference type="InterPro" id="IPR004217">
    <property type="entry name" value="Tim10-like"/>
</dbReference>
<reference evidence="16" key="2">
    <citation type="submission" date="2023-05" db="EMBL/GenBank/DDBJ databases">
        <authorList>
            <consortium name="Lawrence Berkeley National Laboratory"/>
            <person name="Steindorff A."/>
            <person name="Hensen N."/>
            <person name="Bonometti L."/>
            <person name="Westerberg I."/>
            <person name="Brannstrom I.O."/>
            <person name="Guillou S."/>
            <person name="Cros-Aarteil S."/>
            <person name="Calhoun S."/>
            <person name="Haridas S."/>
            <person name="Kuo A."/>
            <person name="Mondo S."/>
            <person name="Pangilinan J."/>
            <person name="Riley R."/>
            <person name="Labutti K."/>
            <person name="Andreopoulos B."/>
            <person name="Lipzen A."/>
            <person name="Chen C."/>
            <person name="Yanf M."/>
            <person name="Daum C."/>
            <person name="Ng V."/>
            <person name="Clum A."/>
            <person name="Ohm R."/>
            <person name="Martin F."/>
            <person name="Silar P."/>
            <person name="Natvig D."/>
            <person name="Lalanne C."/>
            <person name="Gautier V."/>
            <person name="Ament-Velasquez S.L."/>
            <person name="Kruys A."/>
            <person name="Hutchinson M.I."/>
            <person name="Powell A.J."/>
            <person name="Barry K."/>
            <person name="Miller A.N."/>
            <person name="Grigoriev I.V."/>
            <person name="Debuchy R."/>
            <person name="Gladieux P."/>
            <person name="Thoren M.H."/>
            <person name="Johannesson H."/>
        </authorList>
    </citation>
    <scope>NUCLEOTIDE SEQUENCE</scope>
    <source>
        <strain evidence="16">PSN293</strain>
    </source>
</reference>
<dbReference type="InterPro" id="IPR035427">
    <property type="entry name" value="Tim10-like_dom_sf"/>
</dbReference>
<dbReference type="GO" id="GO:0042719">
    <property type="term" value="C:mitochondrial intermembrane space chaperone complex"/>
    <property type="evidence" value="ECO:0007669"/>
    <property type="project" value="UniProtKB-ARBA"/>
</dbReference>
<evidence type="ECO:0000256" key="3">
    <source>
        <dbReference type="ARBA" id="ARBA00022448"/>
    </source>
</evidence>
<evidence type="ECO:0000256" key="6">
    <source>
        <dbReference type="ARBA" id="ARBA00022833"/>
    </source>
</evidence>
<evidence type="ECO:0000256" key="2">
    <source>
        <dbReference type="ARBA" id="ARBA00006720"/>
    </source>
</evidence>
<dbReference type="SUPFAM" id="SSF144122">
    <property type="entry name" value="Tim10-like"/>
    <property type="match status" value="1"/>
</dbReference>
<dbReference type="Gene3D" id="1.10.287.810">
    <property type="entry name" value="Mitochondrial import inner membrane translocase subunit tim13 like domains"/>
    <property type="match status" value="1"/>
</dbReference>
<evidence type="ECO:0000256" key="5">
    <source>
        <dbReference type="ARBA" id="ARBA00022792"/>
    </source>
</evidence>
<dbReference type="EMBL" id="MU858056">
    <property type="protein sequence ID" value="KAK4218002.1"/>
    <property type="molecule type" value="Genomic_DNA"/>
</dbReference>
<dbReference type="AlphaFoldDB" id="A0AAN7BC84"/>
<evidence type="ECO:0000256" key="9">
    <source>
        <dbReference type="ARBA" id="ARBA00023128"/>
    </source>
</evidence>
<feature type="domain" description="Tim10-like" evidence="15">
    <location>
        <begin position="13"/>
        <end position="73"/>
    </location>
</feature>
<comment type="domain">
    <text evidence="14">The twin CX3C motif contains 4 conserved Cys residues that form 2 disulfide bonds in the mitochondrial intermembrane space.</text>
</comment>
<comment type="similarity">
    <text evidence="2 14">Belongs to the small Tim family.</text>
</comment>
<keyword evidence="4" id="KW-0479">Metal-binding</keyword>
<protein>
    <recommendedName>
        <fullName evidence="14">Mitochondrial import inner membrane translocase subunit</fullName>
    </recommendedName>
</protein>
<keyword evidence="8 14" id="KW-0811">Translocation</keyword>
<comment type="function">
    <text evidence="12">Mitochondrial intermembrane chaperone that participates in the import and insertion of some multi-pass transmembrane proteins into the mitochondrial inner membrane. Also required for the transfer of beta-barrel precursors from the TOM complex to the sorting and assembly machinery (SAM complex) of the outer membrane. Acts as a chaperone-like protein that protects the hydrophobic precursors from aggregation and guide them through the mitochondrial intermembrane space. The TIM8-TIM13 complex is non essential and only mediates the import of few proteins, while the predominant TIM9-TIM10 70 kDa complex is crucial and mediates the import of much more proteins.</text>
</comment>
<evidence type="ECO:0000259" key="15">
    <source>
        <dbReference type="Pfam" id="PF02953"/>
    </source>
</evidence>
<evidence type="ECO:0000256" key="8">
    <source>
        <dbReference type="ARBA" id="ARBA00023010"/>
    </source>
</evidence>
<dbReference type="GO" id="GO:0046872">
    <property type="term" value="F:metal ion binding"/>
    <property type="evidence" value="ECO:0007669"/>
    <property type="project" value="UniProtKB-KW"/>
</dbReference>
<dbReference type="FunFam" id="1.10.287.810:FF:000001">
    <property type="entry name" value="mitochondrial import inner membrane translocase subunit TIM13"/>
    <property type="match status" value="1"/>
</dbReference>
<evidence type="ECO:0000256" key="10">
    <source>
        <dbReference type="ARBA" id="ARBA00023157"/>
    </source>
</evidence>
<evidence type="ECO:0000256" key="1">
    <source>
        <dbReference type="ARBA" id="ARBA00004137"/>
    </source>
</evidence>
<dbReference type="GO" id="GO:0045039">
    <property type="term" value="P:protein insertion into mitochondrial inner membrane"/>
    <property type="evidence" value="ECO:0007669"/>
    <property type="project" value="UniProtKB-ARBA"/>
</dbReference>
<sequence>MDSESVKKAIIRQVIMEANVQNSRHLVEKINETCFDKCIAKPGSSISNGEKTCATQCMEKYMAAWNLVNQTYMRRVQQEINSGTFSS</sequence>
<evidence type="ECO:0000313" key="16">
    <source>
        <dbReference type="EMBL" id="KAK4218002.1"/>
    </source>
</evidence>
<keyword evidence="5 14" id="KW-0472">Membrane</keyword>
<keyword evidence="3 14" id="KW-0813">Transport</keyword>
<dbReference type="Pfam" id="PF02953">
    <property type="entry name" value="zf-Tim10_DDP"/>
    <property type="match status" value="1"/>
</dbReference>
<evidence type="ECO:0000256" key="11">
    <source>
        <dbReference type="ARBA" id="ARBA00023186"/>
    </source>
</evidence>
<keyword evidence="17" id="KW-1185">Reference proteome</keyword>
<keyword evidence="5 14" id="KW-0999">Mitochondrion inner membrane</keyword>
<keyword evidence="11 14" id="KW-0143">Chaperone</keyword>
<reference evidence="16" key="1">
    <citation type="journal article" date="2023" name="Mol. Phylogenet. Evol.">
        <title>Genome-scale phylogeny and comparative genomics of the fungal order Sordariales.</title>
        <authorList>
            <person name="Hensen N."/>
            <person name="Bonometti L."/>
            <person name="Westerberg I."/>
            <person name="Brannstrom I.O."/>
            <person name="Guillou S."/>
            <person name="Cros-Aarteil S."/>
            <person name="Calhoun S."/>
            <person name="Haridas S."/>
            <person name="Kuo A."/>
            <person name="Mondo S."/>
            <person name="Pangilinan J."/>
            <person name="Riley R."/>
            <person name="LaButti K."/>
            <person name="Andreopoulos B."/>
            <person name="Lipzen A."/>
            <person name="Chen C."/>
            <person name="Yan M."/>
            <person name="Daum C."/>
            <person name="Ng V."/>
            <person name="Clum A."/>
            <person name="Steindorff A."/>
            <person name="Ohm R.A."/>
            <person name="Martin F."/>
            <person name="Silar P."/>
            <person name="Natvig D.O."/>
            <person name="Lalanne C."/>
            <person name="Gautier V."/>
            <person name="Ament-Velasquez S.L."/>
            <person name="Kruys A."/>
            <person name="Hutchinson M.I."/>
            <person name="Powell A.J."/>
            <person name="Barry K."/>
            <person name="Miller A.N."/>
            <person name="Grigoriev I.V."/>
            <person name="Debuchy R."/>
            <person name="Gladieux P."/>
            <person name="Hiltunen Thoren M."/>
            <person name="Johannesson H."/>
        </authorList>
    </citation>
    <scope>NUCLEOTIDE SEQUENCE</scope>
    <source>
        <strain evidence="16">PSN293</strain>
    </source>
</reference>
<keyword evidence="10 14" id="KW-1015">Disulfide bond</keyword>
<dbReference type="GO" id="GO:0015031">
    <property type="term" value="P:protein transport"/>
    <property type="evidence" value="ECO:0007669"/>
    <property type="project" value="UniProtKB-KW"/>
</dbReference>
<dbReference type="Proteomes" id="UP001301769">
    <property type="component" value="Unassembled WGS sequence"/>
</dbReference>
<gene>
    <name evidence="16" type="ORF">QBC37DRAFT_413743</name>
</gene>
<evidence type="ECO:0000313" key="17">
    <source>
        <dbReference type="Proteomes" id="UP001301769"/>
    </source>
</evidence>
<proteinExistence type="inferred from homology"/>
<keyword evidence="6" id="KW-0862">Zinc</keyword>
<evidence type="ECO:0000256" key="12">
    <source>
        <dbReference type="ARBA" id="ARBA00025151"/>
    </source>
</evidence>
<evidence type="ECO:0000256" key="4">
    <source>
        <dbReference type="ARBA" id="ARBA00022723"/>
    </source>
</evidence>
<keyword evidence="9 14" id="KW-0496">Mitochondrion</keyword>
<keyword evidence="7 14" id="KW-0653">Protein transport</keyword>
<accession>A0AAN7BC84</accession>
<name>A0AAN7BC84_9PEZI</name>
<evidence type="ECO:0000256" key="7">
    <source>
        <dbReference type="ARBA" id="ARBA00022927"/>
    </source>
</evidence>
<organism evidence="16 17">
    <name type="scientific">Rhypophila decipiens</name>
    <dbReference type="NCBI Taxonomy" id="261697"/>
    <lineage>
        <taxon>Eukaryota</taxon>
        <taxon>Fungi</taxon>
        <taxon>Dikarya</taxon>
        <taxon>Ascomycota</taxon>
        <taxon>Pezizomycotina</taxon>
        <taxon>Sordariomycetes</taxon>
        <taxon>Sordariomycetidae</taxon>
        <taxon>Sordariales</taxon>
        <taxon>Naviculisporaceae</taxon>
        <taxon>Rhypophila</taxon>
    </lineage>
</organism>
<comment type="caution">
    <text evidence="16">The sequence shown here is derived from an EMBL/GenBank/DDBJ whole genome shotgun (WGS) entry which is preliminary data.</text>
</comment>
<evidence type="ECO:0000256" key="14">
    <source>
        <dbReference type="RuleBase" id="RU367043"/>
    </source>
</evidence>
<comment type="subunit">
    <text evidence="13">Heterohexamer; composed of 3 copies of TIM8 and 3 copies of TIM13, named soluble 70 kDa complex. Associates with the TIM22 complex, whose core is composed of TIM22 and TIM54. Interacts with the transmembrane regions of multi-pass transmembrane proteins in transit.</text>
</comment>